<evidence type="ECO:0000313" key="4">
    <source>
        <dbReference type="EMBL" id="CUV39013.1"/>
    </source>
</evidence>
<keyword evidence="1" id="KW-0812">Transmembrane</keyword>
<evidence type="ECO:0000313" key="5">
    <source>
        <dbReference type="EMBL" id="CUV60900.1"/>
    </source>
</evidence>
<evidence type="ECO:0000313" key="2">
    <source>
        <dbReference type="EMBL" id="CUV21656.1"/>
    </source>
</evidence>
<name>A0A0S4XAY1_RALSL</name>
<keyword evidence="1" id="KW-0472">Membrane</keyword>
<reference evidence="5" key="1">
    <citation type="submission" date="2015-10" db="EMBL/GenBank/DDBJ databases">
        <authorList>
            <person name="Gilbert D.G."/>
        </authorList>
    </citation>
    <scope>NUCLEOTIDE SEQUENCE</scope>
    <source>
        <strain evidence="5">Phyl III-seqv23</strain>
    </source>
</reference>
<dbReference type="EMBL" id="LN899825">
    <property type="protein sequence ID" value="CUV32900.1"/>
    <property type="molecule type" value="Genomic_DNA"/>
</dbReference>
<organism evidence="5">
    <name type="scientific">Ralstonia solanacearum</name>
    <name type="common">Pseudomonas solanacearum</name>
    <dbReference type="NCBI Taxonomy" id="305"/>
    <lineage>
        <taxon>Bacteria</taxon>
        <taxon>Pseudomonadati</taxon>
        <taxon>Pseudomonadota</taxon>
        <taxon>Betaproteobacteria</taxon>
        <taxon>Burkholderiales</taxon>
        <taxon>Burkholderiaceae</taxon>
        <taxon>Ralstonia</taxon>
        <taxon>Ralstonia solanacearum species complex</taxon>
    </lineage>
</organism>
<protein>
    <recommendedName>
        <fullName evidence="6">Transmembrane protein</fullName>
    </recommendedName>
</protein>
<feature type="transmembrane region" description="Helical" evidence="1">
    <location>
        <begin position="50"/>
        <end position="67"/>
    </location>
</feature>
<dbReference type="EMBL" id="LN899823">
    <property type="protein sequence ID" value="CUV21656.1"/>
    <property type="molecule type" value="Genomic_DNA"/>
</dbReference>
<dbReference type="EMBL" id="LN899822">
    <property type="protein sequence ID" value="CUV60900.1"/>
    <property type="molecule type" value="Genomic_DNA"/>
</dbReference>
<feature type="transmembrane region" description="Helical" evidence="1">
    <location>
        <begin position="74"/>
        <end position="93"/>
    </location>
</feature>
<sequence>MTAGSILRLLSTVFLSLAVALVAYGLFGLSHFAWYTGEYFDDRLVLFDNGVYPFMWGITLLAIGQLARVHHRRPAMFIAASVALALFVWKRATVPGPVAGQELFPDAELLNELIAIAFVLLMLALADGPIQHVLNPIRIILRRSRQ</sequence>
<accession>A0A0S4XAY1</accession>
<evidence type="ECO:0000313" key="3">
    <source>
        <dbReference type="EMBL" id="CUV32900.1"/>
    </source>
</evidence>
<keyword evidence="1" id="KW-1133">Transmembrane helix</keyword>
<feature type="transmembrane region" description="Helical" evidence="1">
    <location>
        <begin position="113"/>
        <end position="134"/>
    </location>
</feature>
<feature type="transmembrane region" description="Helical" evidence="1">
    <location>
        <begin position="7"/>
        <end position="30"/>
    </location>
</feature>
<gene>
    <name evidence="5" type="ORF">RD1301_v1_1190004</name>
    <name evidence="2" type="ORF">RUN1744_v1_80012</name>
    <name evidence="3" type="ORF">TD1301_v1_230013</name>
    <name evidence="4" type="ORF">TF3108_v1_210030</name>
</gene>
<dbReference type="EMBL" id="LN899826">
    <property type="protein sequence ID" value="CUV39013.1"/>
    <property type="molecule type" value="Genomic_DNA"/>
</dbReference>
<dbReference type="AlphaFoldDB" id="A0A0S4XAY1"/>
<evidence type="ECO:0008006" key="6">
    <source>
        <dbReference type="Google" id="ProtNLM"/>
    </source>
</evidence>
<evidence type="ECO:0000256" key="1">
    <source>
        <dbReference type="SAM" id="Phobius"/>
    </source>
</evidence>
<proteinExistence type="predicted"/>